<protein>
    <submittedName>
        <fullName evidence="1">PRTase ComF-like protein</fullName>
    </submittedName>
</protein>
<name>A0A7C8IEB7_9PLEO</name>
<dbReference type="EMBL" id="JAADJZ010000004">
    <property type="protein sequence ID" value="KAF2875786.1"/>
    <property type="molecule type" value="Genomic_DNA"/>
</dbReference>
<organism evidence="1 2">
    <name type="scientific">Massariosphaeria phaeospora</name>
    <dbReference type="NCBI Taxonomy" id="100035"/>
    <lineage>
        <taxon>Eukaryota</taxon>
        <taxon>Fungi</taxon>
        <taxon>Dikarya</taxon>
        <taxon>Ascomycota</taxon>
        <taxon>Pezizomycotina</taxon>
        <taxon>Dothideomycetes</taxon>
        <taxon>Pleosporomycetidae</taxon>
        <taxon>Pleosporales</taxon>
        <taxon>Pleosporales incertae sedis</taxon>
        <taxon>Massariosphaeria</taxon>
    </lineage>
</organism>
<keyword evidence="2" id="KW-1185">Reference proteome</keyword>
<reference evidence="1 2" key="1">
    <citation type="submission" date="2020-01" db="EMBL/GenBank/DDBJ databases">
        <authorList>
            <consortium name="DOE Joint Genome Institute"/>
            <person name="Haridas S."/>
            <person name="Albert R."/>
            <person name="Binder M."/>
            <person name="Bloem J."/>
            <person name="Labutti K."/>
            <person name="Salamov A."/>
            <person name="Andreopoulos B."/>
            <person name="Baker S.E."/>
            <person name="Barry K."/>
            <person name="Bills G."/>
            <person name="Bluhm B.H."/>
            <person name="Cannon C."/>
            <person name="Castanera R."/>
            <person name="Culley D.E."/>
            <person name="Daum C."/>
            <person name="Ezra D."/>
            <person name="Gonzalez J.B."/>
            <person name="Henrissat B."/>
            <person name="Kuo A."/>
            <person name="Liang C."/>
            <person name="Lipzen A."/>
            <person name="Lutzoni F."/>
            <person name="Magnuson J."/>
            <person name="Mondo S."/>
            <person name="Nolan M."/>
            <person name="Ohm R."/>
            <person name="Pangilinan J."/>
            <person name="Park H.-J.H."/>
            <person name="Ramirez L."/>
            <person name="Alfaro M."/>
            <person name="Sun H."/>
            <person name="Tritt A."/>
            <person name="Yoshinaga Y."/>
            <person name="Zwiers L.-H.L."/>
            <person name="Turgeon B.G."/>
            <person name="Goodwin S.B."/>
            <person name="Spatafora J.W."/>
            <person name="Crous P.W."/>
            <person name="Grigoriev I.V."/>
        </authorList>
    </citation>
    <scope>NUCLEOTIDE SEQUENCE [LARGE SCALE GENOMIC DNA]</scope>
    <source>
        <strain evidence="1 2">CBS 611.86</strain>
    </source>
</reference>
<accession>A0A7C8IEB7</accession>
<evidence type="ECO:0000313" key="1">
    <source>
        <dbReference type="EMBL" id="KAF2875786.1"/>
    </source>
</evidence>
<proteinExistence type="predicted"/>
<dbReference type="InterPro" id="IPR029057">
    <property type="entry name" value="PRTase-like"/>
</dbReference>
<gene>
    <name evidence="1" type="ORF">BDV95DRAFT_626214</name>
</gene>
<dbReference type="AlphaFoldDB" id="A0A7C8IEB7"/>
<dbReference type="Pfam" id="PF15610">
    <property type="entry name" value="PRTase_3"/>
    <property type="match status" value="1"/>
</dbReference>
<dbReference type="InterPro" id="IPR028944">
    <property type="entry name" value="PRTase_ComF-like"/>
</dbReference>
<dbReference type="Proteomes" id="UP000481861">
    <property type="component" value="Unassembled WGS sequence"/>
</dbReference>
<dbReference type="SUPFAM" id="SSF53271">
    <property type="entry name" value="PRTase-like"/>
    <property type="match status" value="1"/>
</dbReference>
<sequence>MAQLSVYSLHKITSDEPSTLSFSPKEYSRFKFGDDRISHRFGIELAKAFTANVLGLIQDSSTEFSVAVSYEYTPSAAYGLRSHFVSYLNRYLVSHKCNPAHKVDIYRSMSYTVDYATQDATTRARLMNKARFQIDRERVAGQTIIVLDDMRVTGSHEERIKRMLREANLVNRVFFVYFAEVTNHSISPTIEHRLNSAGVSSFKEIEALAQSGKFCMNNRVVKDVMSREHVEFCQFLRRQDDDFAHLLLDCVIGSRYYDRVEYRENFKFLLWEVKARESII</sequence>
<dbReference type="Gene3D" id="3.40.50.2020">
    <property type="match status" value="1"/>
</dbReference>
<comment type="caution">
    <text evidence="1">The sequence shown here is derived from an EMBL/GenBank/DDBJ whole genome shotgun (WGS) entry which is preliminary data.</text>
</comment>
<dbReference type="OrthoDB" id="9986683at2759"/>
<evidence type="ECO:0000313" key="2">
    <source>
        <dbReference type="Proteomes" id="UP000481861"/>
    </source>
</evidence>